<sequence length="267" mass="30517">MNPLETAHINNDDDEEDDEIFKSEDEMKRSLSRFCYGDLCVIGTIWIRTLKFLLVGANMSLIPVVKAAKPPDCPKRPPPMKSKDLPIYKSPHYEYKDHIAQKSRCPEANDKLFHKFLLPHVTCYRRSIQRQACDARCSIGKTYNDIYCSINTSAKDFKTFMRSRENLQLRQTVLATTTATGYFIGSGRGIPRRIFFAGLGALAGGSLCFPKETDEAFRNFLYHSAKTLIAAYNFYCNKSFALKERIPCKDDMPTPSKPREQQCPEKK</sequence>
<dbReference type="GeneID" id="113510342"/>
<dbReference type="InParanoid" id="A0A6J1WA30"/>
<evidence type="ECO:0000313" key="2">
    <source>
        <dbReference type="RefSeq" id="XP_026749630.2"/>
    </source>
</evidence>
<dbReference type="RefSeq" id="XP_026749630.2">
    <property type="nucleotide sequence ID" value="XM_026893829.3"/>
</dbReference>
<dbReference type="Proteomes" id="UP001652740">
    <property type="component" value="Unplaced"/>
</dbReference>
<accession>A0A6J1WA30</accession>
<gene>
    <name evidence="2" type="primary">LOC113510342</name>
</gene>
<evidence type="ECO:0000313" key="1">
    <source>
        <dbReference type="Proteomes" id="UP001652740"/>
    </source>
</evidence>
<protein>
    <submittedName>
        <fullName evidence="2">Uncharacterized protein LOC113510342</fullName>
    </submittedName>
</protein>
<dbReference type="KEGG" id="gmw:113510342"/>
<organism evidence="1 2">
    <name type="scientific">Galleria mellonella</name>
    <name type="common">Greater wax moth</name>
    <dbReference type="NCBI Taxonomy" id="7137"/>
    <lineage>
        <taxon>Eukaryota</taxon>
        <taxon>Metazoa</taxon>
        <taxon>Ecdysozoa</taxon>
        <taxon>Arthropoda</taxon>
        <taxon>Hexapoda</taxon>
        <taxon>Insecta</taxon>
        <taxon>Pterygota</taxon>
        <taxon>Neoptera</taxon>
        <taxon>Endopterygota</taxon>
        <taxon>Lepidoptera</taxon>
        <taxon>Glossata</taxon>
        <taxon>Ditrysia</taxon>
        <taxon>Pyraloidea</taxon>
        <taxon>Pyralidae</taxon>
        <taxon>Galleriinae</taxon>
        <taxon>Galleria</taxon>
    </lineage>
</organism>
<keyword evidence="1" id="KW-1185">Reference proteome</keyword>
<reference evidence="2" key="1">
    <citation type="submission" date="2025-08" db="UniProtKB">
        <authorList>
            <consortium name="RefSeq"/>
        </authorList>
    </citation>
    <scope>IDENTIFICATION</scope>
    <source>
        <tissue evidence="2">Whole larvae</tissue>
    </source>
</reference>
<dbReference type="AlphaFoldDB" id="A0A6J1WA30"/>
<name>A0A6J1WA30_GALME</name>
<proteinExistence type="predicted"/>